<dbReference type="Proteomes" id="UP000322899">
    <property type="component" value="Unassembled WGS sequence"/>
</dbReference>
<evidence type="ECO:0000313" key="8">
    <source>
        <dbReference type="EMBL" id="KAA0151544.1"/>
    </source>
</evidence>
<dbReference type="OMA" id="VSMHYTC"/>
<dbReference type="AlphaFoldDB" id="A0A5A8CG57"/>
<evidence type="ECO:0000256" key="1">
    <source>
        <dbReference type="ARBA" id="ARBA00022618"/>
    </source>
</evidence>
<evidence type="ECO:0000313" key="10">
    <source>
        <dbReference type="Proteomes" id="UP000322899"/>
    </source>
</evidence>
<proteinExistence type="inferred from homology"/>
<dbReference type="Pfam" id="PF00134">
    <property type="entry name" value="Cyclin_N"/>
    <property type="match status" value="1"/>
</dbReference>
<reference evidence="10 11" key="1">
    <citation type="submission" date="2019-07" db="EMBL/GenBank/DDBJ databases">
        <title>Genomes of Cafeteria roenbergensis.</title>
        <authorList>
            <person name="Fischer M.G."/>
            <person name="Hackl T."/>
            <person name="Roman M."/>
        </authorList>
    </citation>
    <scope>NUCLEOTIDE SEQUENCE [LARGE SCALE GENOMIC DNA]</scope>
    <source>
        <strain evidence="8 11">BVI</strain>
        <strain evidence="9 10">E4-10P</strain>
    </source>
</reference>
<dbReference type="PANTHER" id="PTHR10177">
    <property type="entry name" value="CYCLINS"/>
    <property type="match status" value="1"/>
</dbReference>
<dbReference type="SMART" id="SM00385">
    <property type="entry name" value="CYCLIN"/>
    <property type="match status" value="1"/>
</dbReference>
<dbReference type="SUPFAM" id="SSF47954">
    <property type="entry name" value="Cyclin-like"/>
    <property type="match status" value="2"/>
</dbReference>
<feature type="region of interest" description="Disordered" evidence="5">
    <location>
        <begin position="375"/>
        <end position="394"/>
    </location>
</feature>
<evidence type="ECO:0000313" key="11">
    <source>
        <dbReference type="Proteomes" id="UP000323011"/>
    </source>
</evidence>
<dbReference type="Pfam" id="PF02984">
    <property type="entry name" value="Cyclin_C"/>
    <property type="match status" value="1"/>
</dbReference>
<evidence type="ECO:0000313" key="9">
    <source>
        <dbReference type="EMBL" id="KAA0168766.1"/>
    </source>
</evidence>
<evidence type="ECO:0000259" key="6">
    <source>
        <dbReference type="SMART" id="SM00385"/>
    </source>
</evidence>
<organism evidence="8 11">
    <name type="scientific">Cafeteria roenbergensis</name>
    <name type="common">Marine flagellate</name>
    <dbReference type="NCBI Taxonomy" id="33653"/>
    <lineage>
        <taxon>Eukaryota</taxon>
        <taxon>Sar</taxon>
        <taxon>Stramenopiles</taxon>
        <taxon>Bigyra</taxon>
        <taxon>Opalozoa</taxon>
        <taxon>Bicosoecida</taxon>
        <taxon>Cafeteriaceae</taxon>
        <taxon>Cafeteria</taxon>
    </lineage>
</organism>
<accession>A0A5A8CG57</accession>
<dbReference type="InterPro" id="IPR039361">
    <property type="entry name" value="Cyclin"/>
</dbReference>
<keyword evidence="3" id="KW-0131">Cell cycle</keyword>
<comment type="caution">
    <text evidence="8">The sequence shown here is derived from an EMBL/GenBank/DDBJ whole genome shotgun (WGS) entry which is preliminary data.</text>
</comment>
<dbReference type="InterPro" id="IPR004367">
    <property type="entry name" value="Cyclin_C-dom"/>
</dbReference>
<dbReference type="FunFam" id="1.10.472.10:FF:000010">
    <property type="entry name" value="G1/S-specific cyclin Cln1"/>
    <property type="match status" value="1"/>
</dbReference>
<evidence type="ECO:0000256" key="3">
    <source>
        <dbReference type="ARBA" id="ARBA00023306"/>
    </source>
</evidence>
<feature type="region of interest" description="Disordered" evidence="5">
    <location>
        <begin position="311"/>
        <end position="337"/>
    </location>
</feature>
<dbReference type="OrthoDB" id="285802at2759"/>
<dbReference type="EMBL" id="VLTN01000026">
    <property type="protein sequence ID" value="KAA0151544.1"/>
    <property type="molecule type" value="Genomic_DNA"/>
</dbReference>
<gene>
    <name evidence="9" type="ORF">FNF27_07116</name>
    <name evidence="8" type="ORF">FNF29_04468</name>
</gene>
<keyword evidence="11" id="KW-1185">Reference proteome</keyword>
<comment type="similarity">
    <text evidence="4">Belongs to the cyclin family.</text>
</comment>
<dbReference type="InterPro" id="IPR006671">
    <property type="entry name" value="Cyclin_N"/>
</dbReference>
<protein>
    <recommendedName>
        <fullName evidence="12">Cyclin-like domain-containing protein</fullName>
    </recommendedName>
</protein>
<keyword evidence="2 4" id="KW-0195">Cyclin</keyword>
<dbReference type="Proteomes" id="UP000323011">
    <property type="component" value="Unassembled WGS sequence"/>
</dbReference>
<name>A0A5A8CG57_CAFRO</name>
<sequence length="394" mass="43605">MASRDDSSIDMDAHGDLETRAVVREETRAGVNPTDEALNRVMGASVEAMQANLREIEMRGKMHNPDAKWLLHRRGMVDWICEACETYRLARTTAHVACEMMDRFCAVDEVPTHRLALVSLAAIQIAAKYEEQEEDVPPVRELIKRSGHPIPEAQLHQMEVLMLTAADWCCTAVTPMHFVTLLASRGVVFPDDVDLSGKHRSEHVGRFMDFFADLCCQDYAFAACRPSAVAGAIVLASRRALRFRNVWHARLPEVLDASVREVAAVFFQLWAVYKAQFGDEVTAIDAEYARSGVHDNVHWLRHTLESRPTAAPHAAAVRSSRAAQPPPPGAFAAQTPPVHANPEFAEAAHMTGGRVDADPALKAVDYATPATAMQDTWPLSDASQRAQARDARRR</sequence>
<dbReference type="Gene3D" id="1.10.472.10">
    <property type="entry name" value="Cyclin-like"/>
    <property type="match status" value="2"/>
</dbReference>
<dbReference type="EMBL" id="VLTO01000074">
    <property type="protein sequence ID" value="KAA0168766.1"/>
    <property type="molecule type" value="Genomic_DNA"/>
</dbReference>
<evidence type="ECO:0000259" key="7">
    <source>
        <dbReference type="SMART" id="SM01332"/>
    </source>
</evidence>
<dbReference type="GO" id="GO:0051726">
    <property type="term" value="P:regulation of cell cycle"/>
    <property type="evidence" value="ECO:0007669"/>
    <property type="project" value="UniProtKB-ARBA"/>
</dbReference>
<dbReference type="InterPro" id="IPR036915">
    <property type="entry name" value="Cyclin-like_sf"/>
</dbReference>
<dbReference type="GO" id="GO:0051301">
    <property type="term" value="P:cell division"/>
    <property type="evidence" value="ECO:0007669"/>
    <property type="project" value="UniProtKB-KW"/>
</dbReference>
<evidence type="ECO:0000256" key="4">
    <source>
        <dbReference type="RuleBase" id="RU000383"/>
    </source>
</evidence>
<feature type="domain" description="Cyclin C-terminal" evidence="7">
    <location>
        <begin position="173"/>
        <end position="297"/>
    </location>
</feature>
<evidence type="ECO:0000256" key="2">
    <source>
        <dbReference type="ARBA" id="ARBA00023127"/>
    </source>
</evidence>
<dbReference type="InterPro" id="IPR013763">
    <property type="entry name" value="Cyclin-like_dom"/>
</dbReference>
<dbReference type="CDD" id="cd20529">
    <property type="entry name" value="CYCLIN_CCNJ-like_rpt2"/>
    <property type="match status" value="1"/>
</dbReference>
<feature type="domain" description="Cyclin-like" evidence="6">
    <location>
        <begin position="78"/>
        <end position="164"/>
    </location>
</feature>
<keyword evidence="1" id="KW-0132">Cell division</keyword>
<dbReference type="GO" id="GO:0019887">
    <property type="term" value="F:protein kinase regulator activity"/>
    <property type="evidence" value="ECO:0007669"/>
    <property type="project" value="UniProtKB-ARBA"/>
</dbReference>
<evidence type="ECO:0000256" key="5">
    <source>
        <dbReference type="SAM" id="MobiDB-lite"/>
    </source>
</evidence>
<evidence type="ECO:0008006" key="12">
    <source>
        <dbReference type="Google" id="ProtNLM"/>
    </source>
</evidence>
<dbReference type="SMART" id="SM01332">
    <property type="entry name" value="Cyclin_C"/>
    <property type="match status" value="1"/>
</dbReference>